<evidence type="ECO:0000259" key="4">
    <source>
        <dbReference type="PROSITE" id="PS50991"/>
    </source>
</evidence>
<dbReference type="GO" id="GO:0004419">
    <property type="term" value="F:hydroxymethylglutaryl-CoA lyase activity"/>
    <property type="evidence" value="ECO:0007669"/>
    <property type="project" value="TreeGrafter"/>
</dbReference>
<dbReference type="InterPro" id="IPR000891">
    <property type="entry name" value="PYR_CT"/>
</dbReference>
<dbReference type="Proteomes" id="UP000677537">
    <property type="component" value="Unassembled WGS sequence"/>
</dbReference>
<accession>A0A940N165</accession>
<dbReference type="EMBL" id="JAGIZA010000013">
    <property type="protein sequence ID" value="MBP0494882.1"/>
    <property type="molecule type" value="Genomic_DNA"/>
</dbReference>
<keyword evidence="6" id="KW-1185">Reference proteome</keyword>
<comment type="similarity">
    <text evidence="1">Belongs to the HMG-CoA lyase family.</text>
</comment>
<proteinExistence type="inferred from homology"/>
<evidence type="ECO:0000256" key="3">
    <source>
        <dbReference type="ARBA" id="ARBA00023239"/>
    </source>
</evidence>
<feature type="domain" description="Pyruvate carboxyltransferase" evidence="4">
    <location>
        <begin position="5"/>
        <end position="272"/>
    </location>
</feature>
<dbReference type="GO" id="GO:0046872">
    <property type="term" value="F:metal ion binding"/>
    <property type="evidence" value="ECO:0007669"/>
    <property type="project" value="UniProtKB-KW"/>
</dbReference>
<keyword evidence="2" id="KW-0479">Metal-binding</keyword>
<evidence type="ECO:0000313" key="5">
    <source>
        <dbReference type="EMBL" id="MBP0494882.1"/>
    </source>
</evidence>
<dbReference type="GO" id="GO:0006552">
    <property type="term" value="P:L-leucine catabolic process"/>
    <property type="evidence" value="ECO:0007669"/>
    <property type="project" value="TreeGrafter"/>
</dbReference>
<reference evidence="5" key="1">
    <citation type="submission" date="2021-03" db="EMBL/GenBank/DDBJ databases">
        <authorList>
            <person name="So Y."/>
        </authorList>
    </citation>
    <scope>NUCLEOTIDE SEQUENCE</scope>
    <source>
        <strain evidence="5">SG15</strain>
    </source>
</reference>
<dbReference type="AlphaFoldDB" id="A0A940N165"/>
<dbReference type="RefSeq" id="WP_209375684.1">
    <property type="nucleotide sequence ID" value="NZ_JAGIZA010000013.1"/>
</dbReference>
<dbReference type="NCBIfam" id="NF004283">
    <property type="entry name" value="PRK05692.1"/>
    <property type="match status" value="1"/>
</dbReference>
<dbReference type="InterPro" id="IPR043594">
    <property type="entry name" value="HMGL"/>
</dbReference>
<dbReference type="Gene3D" id="3.20.20.70">
    <property type="entry name" value="Aldolase class I"/>
    <property type="match status" value="1"/>
</dbReference>
<sequence>MSLAATISDVAPRDGLQSIGGFVPTERKIALVRAIHAAGIRRMEIGSFVSPRAVPQMADTGEVLKAALELPGLECTVLVPNRRGFELAAGSGAQRLGLFMSATESHNEANLNRTREESFADLSAIVRDARAAGLLVRFNLSTVFHCPFEGVVPDEEALDWVERIVALDPSMEIALCDTTGNAAPDQVRRVFEKAFASWGQRFAFHGHDTYGMGVANVSAAWAAGCRIFDSASGGLGGCPFAPGATGNVATEDVAWLFRRMGVETGIDWDRLLEAADLAATIPGGMPGGRMRGVPAARRAAQQAA</sequence>
<name>A0A940N165_9PROT</name>
<keyword evidence="3 5" id="KW-0456">Lyase</keyword>
<dbReference type="PANTHER" id="PTHR42738:SF7">
    <property type="entry name" value="HYDROXYMETHYLGLUTARYL-COA LYASE"/>
    <property type="match status" value="1"/>
</dbReference>
<comment type="caution">
    <text evidence="5">The sequence shown here is derived from an EMBL/GenBank/DDBJ whole genome shotgun (WGS) entry which is preliminary data.</text>
</comment>
<dbReference type="SUPFAM" id="SSF51569">
    <property type="entry name" value="Aldolase"/>
    <property type="match status" value="1"/>
</dbReference>
<evidence type="ECO:0000256" key="2">
    <source>
        <dbReference type="ARBA" id="ARBA00022723"/>
    </source>
</evidence>
<gene>
    <name evidence="5" type="ORF">J5Y10_19005</name>
</gene>
<dbReference type="InterPro" id="IPR013785">
    <property type="entry name" value="Aldolase_TIM"/>
</dbReference>
<protein>
    <submittedName>
        <fullName evidence="5">Hydroxymethylglutaryl-CoA lyase</fullName>
    </submittedName>
</protein>
<dbReference type="PROSITE" id="PS50991">
    <property type="entry name" value="PYR_CT"/>
    <property type="match status" value="1"/>
</dbReference>
<dbReference type="Pfam" id="PF00682">
    <property type="entry name" value="HMGL-like"/>
    <property type="match status" value="1"/>
</dbReference>
<organism evidence="5 6">
    <name type="scientific">Roseomonas indoligenes</name>
    <dbReference type="NCBI Taxonomy" id="2820811"/>
    <lineage>
        <taxon>Bacteria</taxon>
        <taxon>Pseudomonadati</taxon>
        <taxon>Pseudomonadota</taxon>
        <taxon>Alphaproteobacteria</taxon>
        <taxon>Acetobacterales</taxon>
        <taxon>Roseomonadaceae</taxon>
        <taxon>Roseomonas</taxon>
    </lineage>
</organism>
<evidence type="ECO:0000256" key="1">
    <source>
        <dbReference type="ARBA" id="ARBA00009405"/>
    </source>
</evidence>
<evidence type="ECO:0000313" key="6">
    <source>
        <dbReference type="Proteomes" id="UP000677537"/>
    </source>
</evidence>
<dbReference type="PANTHER" id="PTHR42738">
    <property type="entry name" value="HYDROXYMETHYLGLUTARYL-COA LYASE"/>
    <property type="match status" value="1"/>
</dbReference>
<dbReference type="GO" id="GO:0046951">
    <property type="term" value="P:ketone body biosynthetic process"/>
    <property type="evidence" value="ECO:0007669"/>
    <property type="project" value="TreeGrafter"/>
</dbReference>
<dbReference type="CDD" id="cd07938">
    <property type="entry name" value="DRE_TIM_HMGL"/>
    <property type="match status" value="1"/>
</dbReference>